<accession>A0ACB6QWI8</accession>
<dbReference type="EMBL" id="MU003505">
    <property type="protein sequence ID" value="KAF2471182.1"/>
    <property type="molecule type" value="Genomic_DNA"/>
</dbReference>
<reference evidence="1" key="1">
    <citation type="journal article" date="2020" name="Stud. Mycol.">
        <title>101 Dothideomycetes genomes: a test case for predicting lifestyles and emergence of pathogens.</title>
        <authorList>
            <person name="Haridas S."/>
            <person name="Albert R."/>
            <person name="Binder M."/>
            <person name="Bloem J."/>
            <person name="Labutti K."/>
            <person name="Salamov A."/>
            <person name="Andreopoulos B."/>
            <person name="Baker S."/>
            <person name="Barry K."/>
            <person name="Bills G."/>
            <person name="Bluhm B."/>
            <person name="Cannon C."/>
            <person name="Castanera R."/>
            <person name="Culley D."/>
            <person name="Daum C."/>
            <person name="Ezra D."/>
            <person name="Gonzalez J."/>
            <person name="Henrissat B."/>
            <person name="Kuo A."/>
            <person name="Liang C."/>
            <person name="Lipzen A."/>
            <person name="Lutzoni F."/>
            <person name="Magnuson J."/>
            <person name="Mondo S."/>
            <person name="Nolan M."/>
            <person name="Ohm R."/>
            <person name="Pangilinan J."/>
            <person name="Park H.-J."/>
            <person name="Ramirez L."/>
            <person name="Alfaro M."/>
            <person name="Sun H."/>
            <person name="Tritt A."/>
            <person name="Yoshinaga Y."/>
            <person name="Zwiers L.-H."/>
            <person name="Turgeon B."/>
            <person name="Goodwin S."/>
            <person name="Spatafora J."/>
            <person name="Crous P."/>
            <person name="Grigoriev I."/>
        </authorList>
    </citation>
    <scope>NUCLEOTIDE SEQUENCE</scope>
    <source>
        <strain evidence="1">ATCC 200398</strain>
    </source>
</reference>
<proteinExistence type="predicted"/>
<organism evidence="1 2">
    <name type="scientific">Lindgomyces ingoldianus</name>
    <dbReference type="NCBI Taxonomy" id="673940"/>
    <lineage>
        <taxon>Eukaryota</taxon>
        <taxon>Fungi</taxon>
        <taxon>Dikarya</taxon>
        <taxon>Ascomycota</taxon>
        <taxon>Pezizomycotina</taxon>
        <taxon>Dothideomycetes</taxon>
        <taxon>Pleosporomycetidae</taxon>
        <taxon>Pleosporales</taxon>
        <taxon>Lindgomycetaceae</taxon>
        <taxon>Lindgomyces</taxon>
    </lineage>
</organism>
<evidence type="ECO:0000313" key="2">
    <source>
        <dbReference type="Proteomes" id="UP000799755"/>
    </source>
</evidence>
<protein>
    <submittedName>
        <fullName evidence="1">Uncharacterized protein</fullName>
    </submittedName>
</protein>
<gene>
    <name evidence="1" type="ORF">BDR25DRAFT_354441</name>
</gene>
<name>A0ACB6QWI8_9PLEO</name>
<comment type="caution">
    <text evidence="1">The sequence shown here is derived from an EMBL/GenBank/DDBJ whole genome shotgun (WGS) entry which is preliminary data.</text>
</comment>
<keyword evidence="2" id="KW-1185">Reference proteome</keyword>
<evidence type="ECO:0000313" key="1">
    <source>
        <dbReference type="EMBL" id="KAF2471182.1"/>
    </source>
</evidence>
<dbReference type="Proteomes" id="UP000799755">
    <property type="component" value="Unassembled WGS sequence"/>
</dbReference>
<sequence length="718" mass="80711">MLSNRSLLGTEYRVQYAAKKGGPRKRGIITRDAILNLELLVASKKLQEKLQNSSKPLRIGSTALQTTSEHQYQLSKTRGNPSLNFGQFPKSGFSLTSVGNPRPFARGINDSEGEQASKEKVSIAVLIFARLERYEGSWPLPRRLIGRGIFASAIGLLEEFRRCNWPLTLSPLRSKTSKEDSDGLLLAFNLHETVGTSLSSEIFPLQPSRPSLIMSLTLLSPMPARPNSWMGYQSTPPSAYTIGLSCVEWISNEQISDQWSCTSSTIALLDILDLTESFSIRYFIELGLKFTSRHVWFVFSVLLTGTKCPHPRPNSGHQYSHVDSAKSYSAQPQPNTLTFAPPQLTLAHGLLKLNQGCSSSNLAASGCLCFAPFSVPVLILHLQSYSLKIYLEPPFVHLLLSFLQRINHYYTERLTVNQKAGFPILGPPRAQMMKAVFSESHGPAPFITKALIVKPLPNYQVDNCIAMVVVLTTRDQELLARSSTTITAIDQSKVKNKTIEDDSSKPSIGSVSSCSVFMFKLSHPTASIEYVKDLEDFMLFVGAVSQNDKEHMTKAKPKFCGDFYYGVFSVYAWRRSPIVHVKPRVRFIQHRITTTNFESAGRIGEFAKSDRRDDGEAEDEAEQSTFKNSINSEFQDAYMFTMFSMQSRKTELYIRLTKDEKGKGANPQDRQRFFIRRRHHVCPLYEVPIIHCIKTVKMFGSLGNHTFWGVIYTEMTVI</sequence>